<dbReference type="InterPro" id="IPR001046">
    <property type="entry name" value="NRAMP_fam"/>
</dbReference>
<feature type="transmembrane region" description="Helical" evidence="7">
    <location>
        <begin position="320"/>
        <end position="341"/>
    </location>
</feature>
<dbReference type="InterPro" id="IPR017187">
    <property type="entry name" value="EIN2"/>
</dbReference>
<feature type="transmembrane region" description="Helical" evidence="7">
    <location>
        <begin position="148"/>
        <end position="168"/>
    </location>
</feature>
<evidence type="ECO:0000256" key="4">
    <source>
        <dbReference type="ARBA" id="ARBA00022989"/>
    </source>
</evidence>
<feature type="compositionally biased region" description="Basic and acidic residues" evidence="6">
    <location>
        <begin position="588"/>
        <end position="597"/>
    </location>
</feature>
<comment type="subcellular location">
    <subcellularLocation>
        <location evidence="1">Membrane</location>
        <topology evidence="1">Multi-pass membrane protein</topology>
    </subcellularLocation>
</comment>
<dbReference type="PRINTS" id="PR00447">
    <property type="entry name" value="NATRESASSCMP"/>
</dbReference>
<dbReference type="GO" id="GO:0005384">
    <property type="term" value="F:manganese ion transmembrane transporter activity"/>
    <property type="evidence" value="ECO:0007669"/>
    <property type="project" value="TreeGrafter"/>
</dbReference>
<evidence type="ECO:0000313" key="9">
    <source>
        <dbReference type="Proteomes" id="UP001454036"/>
    </source>
</evidence>
<sequence length="1254" mass="137112">MEWSRLLHLVITPLAPSLLIAISYVDPGKFAAAVEGGSRFGSDLVWLVFFFNVAAILCQYLPARVAIATGENLAQICNKEYDKVTCLFLGVQAELSMILLDLTMVLGSAHGLNAILGIDLFTCVLLTIMTAFLFPLISTLHEKDNGRLLCVCLALAVLLLYFFGVLMGQPDTSFSSGGILDKLGGDSAFVLMGLLGASIMPHNFYLHSSIVQREQQSEDLSKEAACYKHLFVTVCIFSCVFLLNYALMNLAANVFYSAGLVLLTFQDALSLLDQAYRSSLVPFTLVLILFVSNQIISLTWNYGRQIVINEFFRIEIPVWLHYATIRILVIVPALCCVWSAGAEGIYQLLLLSQVLVALLLPSSVIPLFRVASSRAIMGAFKISYVTEFVALLIFICMIGLKAIFIKEMVFGSSEWASYLRSSVGDTVPVSYVTLLVIASGSFCFMLWLAATPLKSASYRLDAHVWEQTSVPESLVEQYQYDISVSTFVDEPVKIPDPVAVMEKSVDTSTQDASMTISDLSMPDTLLDSEMLPHSTAVEGGKSEVSFSGFSMGHSEVLSTGEKVLGATAAYNEAFDGQLHDVGDLKNEPREISEKPQRTDGGSQNVKADAVHSWGPEEVLKEVSESSPADGPPSYRSLSGNGDEPGSGTGSLSRLAGLGRGARRQLTGILDDFWGQLFDFHGQPTQEARAKKLDVLLGLDVKVDAITSASGKVGNRKDSPGYFLSSGRRDSDSFSHSSIYNSPKQQGLQGYLDTSYGGQRDSSSTWSSRAQLLDAYARSSITDSFDASERRYSSVRIPATSAGIDQQPATVHGHELASYINQIAKERGSGYLNGQLDLSALKSTPSLISGYGDSTRRSLAQKPLSSLSNQIPPGFHNVSVARNNSSHTQRRPYYDLSSPSTIDSTSDSDNVKKFHSLPDISGLRVPGRDSQYCGNSSQWEKFTSSSQSLSTFEQNYSRTGGGMPAGFSEYSPTEVCRDAFSLQFSSGSGTGSLWSRQPYEQFRVAEKSLGANGQPIGSVETVSAVDPEGKIIQSFRYCILRLLKLEGSGWLFKQNDGVDEDLMGRVAARERFHYEAETDQMNQPFNADYAKSLISLSPYCGEGCIYRNDLILSFGVWCIRRILELSLMESRPELWGKYTYVLNRLQGIVDLAFYRTRSPPTPCFCLDIPPEWQQSSNTTALNGSLPPTPKIVRGKLTNVAMMLELIKDVEIAISCRKGRSGTAAGDVAFPKGKENLASVLKRYKRRLSSKPVGSQ</sequence>
<keyword evidence="5 7" id="KW-0472">Membrane</keyword>
<evidence type="ECO:0000256" key="1">
    <source>
        <dbReference type="ARBA" id="ARBA00004141"/>
    </source>
</evidence>
<dbReference type="Pfam" id="PF01566">
    <property type="entry name" value="Nramp"/>
    <property type="match status" value="1"/>
</dbReference>
<feature type="transmembrane region" description="Helical" evidence="7">
    <location>
        <begin position="254"/>
        <end position="272"/>
    </location>
</feature>
<evidence type="ECO:0000313" key="8">
    <source>
        <dbReference type="EMBL" id="GAA0144145.1"/>
    </source>
</evidence>
<dbReference type="PIRSF" id="PIRSF037378">
    <property type="entry name" value="EIN2"/>
    <property type="match status" value="1"/>
</dbReference>
<dbReference type="GO" id="GO:0015086">
    <property type="term" value="F:cadmium ion transmembrane transporter activity"/>
    <property type="evidence" value="ECO:0007669"/>
    <property type="project" value="TreeGrafter"/>
</dbReference>
<dbReference type="GO" id="GO:0034755">
    <property type="term" value="P:iron ion transmembrane transport"/>
    <property type="evidence" value="ECO:0007669"/>
    <property type="project" value="TreeGrafter"/>
</dbReference>
<protein>
    <submittedName>
        <fullName evidence="8">Secondary carrier transporter</fullName>
    </submittedName>
</protein>
<comment type="similarity">
    <text evidence="2">Belongs to the NRAMP (TC 2.A.55) family.</text>
</comment>
<feature type="region of interest" description="Disordered" evidence="6">
    <location>
        <begin position="864"/>
        <end position="931"/>
    </location>
</feature>
<evidence type="ECO:0000256" key="2">
    <source>
        <dbReference type="ARBA" id="ARBA00009965"/>
    </source>
</evidence>
<feature type="transmembrane region" description="Helical" evidence="7">
    <location>
        <begin position="44"/>
        <end position="63"/>
    </location>
</feature>
<dbReference type="EMBL" id="BAABME010000608">
    <property type="protein sequence ID" value="GAA0144145.1"/>
    <property type="molecule type" value="Genomic_DNA"/>
</dbReference>
<keyword evidence="9" id="KW-1185">Reference proteome</keyword>
<name>A0AAV3NXJ9_LITER</name>
<dbReference type="Proteomes" id="UP001454036">
    <property type="component" value="Unassembled WGS sequence"/>
</dbReference>
<evidence type="ECO:0000256" key="6">
    <source>
        <dbReference type="SAM" id="MobiDB-lite"/>
    </source>
</evidence>
<gene>
    <name evidence="8" type="ORF">LIER_04665</name>
</gene>
<keyword evidence="3 7" id="KW-0812">Transmembrane</keyword>
<dbReference type="NCBIfam" id="NF037982">
    <property type="entry name" value="Nramp_1"/>
    <property type="match status" value="1"/>
</dbReference>
<evidence type="ECO:0000256" key="5">
    <source>
        <dbReference type="ARBA" id="ARBA00023136"/>
    </source>
</evidence>
<accession>A0AAV3NXJ9</accession>
<feature type="transmembrane region" description="Helical" evidence="7">
    <location>
        <begin position="348"/>
        <end position="368"/>
    </location>
</feature>
<feature type="transmembrane region" description="Helical" evidence="7">
    <location>
        <begin position="426"/>
        <end position="450"/>
    </location>
</feature>
<evidence type="ECO:0000256" key="7">
    <source>
        <dbReference type="SAM" id="Phobius"/>
    </source>
</evidence>
<proteinExistence type="inferred from homology"/>
<feature type="compositionally biased region" description="Polar residues" evidence="6">
    <location>
        <begin position="733"/>
        <end position="747"/>
    </location>
</feature>
<feature type="compositionally biased region" description="Low complexity" evidence="6">
    <location>
        <begin position="894"/>
        <end position="907"/>
    </location>
</feature>
<dbReference type="GO" id="GO:0005886">
    <property type="term" value="C:plasma membrane"/>
    <property type="evidence" value="ECO:0007669"/>
    <property type="project" value="TreeGrafter"/>
</dbReference>
<feature type="transmembrane region" description="Helical" evidence="7">
    <location>
        <begin position="112"/>
        <end position="136"/>
    </location>
</feature>
<keyword evidence="4 7" id="KW-1133">Transmembrane helix</keyword>
<feature type="transmembrane region" description="Helical" evidence="7">
    <location>
        <begin position="227"/>
        <end position="248"/>
    </location>
</feature>
<feature type="region of interest" description="Disordered" evidence="6">
    <location>
        <begin position="719"/>
        <end position="755"/>
    </location>
</feature>
<feature type="transmembrane region" description="Helical" evidence="7">
    <location>
        <begin position="388"/>
        <end position="405"/>
    </location>
</feature>
<feature type="transmembrane region" description="Helical" evidence="7">
    <location>
        <begin position="7"/>
        <end position="24"/>
    </location>
</feature>
<comment type="caution">
    <text evidence="8">The sequence shown here is derived from an EMBL/GenBank/DDBJ whole genome shotgun (WGS) entry which is preliminary data.</text>
</comment>
<feature type="region of interest" description="Disordered" evidence="6">
    <location>
        <begin position="588"/>
        <end position="655"/>
    </location>
</feature>
<feature type="transmembrane region" description="Helical" evidence="7">
    <location>
        <begin position="188"/>
        <end position="206"/>
    </location>
</feature>
<feature type="transmembrane region" description="Helical" evidence="7">
    <location>
        <begin position="279"/>
        <end position="300"/>
    </location>
</feature>
<dbReference type="PANTHER" id="PTHR11706">
    <property type="entry name" value="SOLUTE CARRIER PROTEIN FAMILY 11 MEMBER"/>
    <property type="match status" value="1"/>
</dbReference>
<dbReference type="AlphaFoldDB" id="A0AAV3NXJ9"/>
<organism evidence="8 9">
    <name type="scientific">Lithospermum erythrorhizon</name>
    <name type="common">Purple gromwell</name>
    <name type="synonym">Lithospermum officinale var. erythrorhizon</name>
    <dbReference type="NCBI Taxonomy" id="34254"/>
    <lineage>
        <taxon>Eukaryota</taxon>
        <taxon>Viridiplantae</taxon>
        <taxon>Streptophyta</taxon>
        <taxon>Embryophyta</taxon>
        <taxon>Tracheophyta</taxon>
        <taxon>Spermatophyta</taxon>
        <taxon>Magnoliopsida</taxon>
        <taxon>eudicotyledons</taxon>
        <taxon>Gunneridae</taxon>
        <taxon>Pentapetalae</taxon>
        <taxon>asterids</taxon>
        <taxon>lamiids</taxon>
        <taxon>Boraginales</taxon>
        <taxon>Boraginaceae</taxon>
        <taxon>Boraginoideae</taxon>
        <taxon>Lithospermeae</taxon>
        <taxon>Lithospermum</taxon>
    </lineage>
</organism>
<reference evidence="8 9" key="1">
    <citation type="submission" date="2024-01" db="EMBL/GenBank/DDBJ databases">
        <title>The complete chloroplast genome sequence of Lithospermum erythrorhizon: insights into the phylogenetic relationship among Boraginaceae species and the maternal lineages of purple gromwells.</title>
        <authorList>
            <person name="Okada T."/>
            <person name="Watanabe K."/>
        </authorList>
    </citation>
    <scope>NUCLEOTIDE SEQUENCE [LARGE SCALE GENOMIC DNA]</scope>
</reference>
<dbReference type="GO" id="GO:0009873">
    <property type="term" value="P:ethylene-activated signaling pathway"/>
    <property type="evidence" value="ECO:0007669"/>
    <property type="project" value="InterPro"/>
</dbReference>
<feature type="transmembrane region" description="Helical" evidence="7">
    <location>
        <begin position="84"/>
        <end position="106"/>
    </location>
</feature>
<dbReference type="PANTHER" id="PTHR11706:SF75">
    <property type="entry name" value="ETHYLENE-INSENSITIVE PROTEIN 2"/>
    <property type="match status" value="1"/>
</dbReference>
<evidence type="ECO:0000256" key="3">
    <source>
        <dbReference type="ARBA" id="ARBA00022692"/>
    </source>
</evidence>